<name>A0A024GGE1_9STRA</name>
<dbReference type="OrthoDB" id="236374at2759"/>
<dbReference type="InParanoid" id="A0A024GGE1"/>
<sequence length="273" mass="32317">MAKKESRYKEEWILRFGLKIMSYDSEANEVTSLTCRFCEFGRNSSPIDSHRQRKRAKKSTYYKRPWRTDNMLRHLKQQHSVYFEQYNKLTDTEKITFFDTLIQDRSAIRTTSADRAEETTINTRLLQTTQKATTQVQIDDLRVIASGKRYKQCKQFEKVGLSIEKTQKRNNDAHNLVMDSTFKENSSNYVPPTKSRTTVAEESMNPFLGKLCDVLCEMREMIQYSTHVNRDLYLLLREQQSTLKRRFQEADVQKYNGVEIVRQKDCCGMRYQS</sequence>
<accession>A0A024GGE1</accession>
<evidence type="ECO:0000313" key="1">
    <source>
        <dbReference type="EMBL" id="CCI45609.1"/>
    </source>
</evidence>
<comment type="caution">
    <text evidence="1">The sequence shown here is derived from an EMBL/GenBank/DDBJ whole genome shotgun (WGS) entry which is preliminary data.</text>
</comment>
<dbReference type="EMBL" id="CAIX01000102">
    <property type="protein sequence ID" value="CCI45609.1"/>
    <property type="molecule type" value="Genomic_DNA"/>
</dbReference>
<keyword evidence="2" id="KW-1185">Reference proteome</keyword>
<organism evidence="1 2">
    <name type="scientific">Albugo candida</name>
    <dbReference type="NCBI Taxonomy" id="65357"/>
    <lineage>
        <taxon>Eukaryota</taxon>
        <taxon>Sar</taxon>
        <taxon>Stramenopiles</taxon>
        <taxon>Oomycota</taxon>
        <taxon>Peronosporomycetes</taxon>
        <taxon>Albuginales</taxon>
        <taxon>Albuginaceae</taxon>
        <taxon>Albugo</taxon>
    </lineage>
</organism>
<dbReference type="Proteomes" id="UP000053237">
    <property type="component" value="Unassembled WGS sequence"/>
</dbReference>
<reference evidence="1 2" key="1">
    <citation type="submission" date="2012-05" db="EMBL/GenBank/DDBJ databases">
        <title>Recombination and specialization in a pathogen metapopulation.</title>
        <authorList>
            <person name="Gardiner A."/>
            <person name="Kemen E."/>
            <person name="Schultz-Larsen T."/>
            <person name="MacLean D."/>
            <person name="Van Oosterhout C."/>
            <person name="Jones J.D.G."/>
        </authorList>
    </citation>
    <scope>NUCLEOTIDE SEQUENCE [LARGE SCALE GENOMIC DNA]</scope>
    <source>
        <strain evidence="1 2">Ac Nc2</strain>
    </source>
</reference>
<dbReference type="STRING" id="65357.A0A024GGE1"/>
<protein>
    <submittedName>
        <fullName evidence="1">Uncharacterized protein</fullName>
    </submittedName>
</protein>
<dbReference type="PANTHER" id="PTHR37067">
    <property type="entry name" value="PX DOMAIN-CONTAINING PROTEIN"/>
    <property type="match status" value="1"/>
</dbReference>
<dbReference type="PANTHER" id="PTHR37067:SF3">
    <property type="entry name" value="PX DOMAIN-CONTAINING PROTEIN"/>
    <property type="match status" value="1"/>
</dbReference>
<gene>
    <name evidence="1" type="ORF">BN9_065060</name>
</gene>
<proteinExistence type="predicted"/>
<evidence type="ECO:0000313" key="2">
    <source>
        <dbReference type="Proteomes" id="UP000053237"/>
    </source>
</evidence>
<dbReference type="AlphaFoldDB" id="A0A024GGE1"/>